<protein>
    <submittedName>
        <fullName evidence="2">Uncharacterized protein</fullName>
    </submittedName>
</protein>
<name>A0A8J1UU05_OWEFU</name>
<organism evidence="2 3">
    <name type="scientific">Owenia fusiformis</name>
    <name type="common">Polychaete worm</name>
    <dbReference type="NCBI Taxonomy" id="6347"/>
    <lineage>
        <taxon>Eukaryota</taxon>
        <taxon>Metazoa</taxon>
        <taxon>Spiralia</taxon>
        <taxon>Lophotrochozoa</taxon>
        <taxon>Annelida</taxon>
        <taxon>Polychaeta</taxon>
        <taxon>Sedentaria</taxon>
        <taxon>Canalipalpata</taxon>
        <taxon>Sabellida</taxon>
        <taxon>Oweniida</taxon>
        <taxon>Oweniidae</taxon>
        <taxon>Owenia</taxon>
    </lineage>
</organism>
<evidence type="ECO:0000256" key="1">
    <source>
        <dbReference type="SAM" id="MobiDB-lite"/>
    </source>
</evidence>
<accession>A0A8J1UU05</accession>
<feature type="region of interest" description="Disordered" evidence="1">
    <location>
        <begin position="96"/>
        <end position="116"/>
    </location>
</feature>
<dbReference type="AlphaFoldDB" id="A0A8J1UU05"/>
<evidence type="ECO:0000313" key="2">
    <source>
        <dbReference type="EMBL" id="CAH1800470.1"/>
    </source>
</evidence>
<sequence>MPFPCPQTKTFSVKLLKYDTIFLSWLYRDDGYCHGIGFLQVNEKVINDWIQNLFIRHSGFHENLIQMTGKMNENNNRQNYNDNFNIETFADFSKTTSDFSKTTSDFSKTTGDLVKQ</sequence>
<dbReference type="EMBL" id="CAIIXF020000012">
    <property type="protein sequence ID" value="CAH1800470.1"/>
    <property type="molecule type" value="Genomic_DNA"/>
</dbReference>
<keyword evidence="3" id="KW-1185">Reference proteome</keyword>
<reference evidence="2" key="1">
    <citation type="submission" date="2022-03" db="EMBL/GenBank/DDBJ databases">
        <authorList>
            <person name="Martin C."/>
        </authorList>
    </citation>
    <scope>NUCLEOTIDE SEQUENCE</scope>
</reference>
<evidence type="ECO:0000313" key="3">
    <source>
        <dbReference type="Proteomes" id="UP000749559"/>
    </source>
</evidence>
<gene>
    <name evidence="2" type="ORF">OFUS_LOCUS24350</name>
</gene>
<feature type="compositionally biased region" description="Low complexity" evidence="1">
    <location>
        <begin position="96"/>
        <end position="110"/>
    </location>
</feature>
<comment type="caution">
    <text evidence="2">The sequence shown here is derived from an EMBL/GenBank/DDBJ whole genome shotgun (WGS) entry which is preliminary data.</text>
</comment>
<dbReference type="Proteomes" id="UP000749559">
    <property type="component" value="Unassembled WGS sequence"/>
</dbReference>
<proteinExistence type="predicted"/>